<dbReference type="AlphaFoldDB" id="A0A0C3N3V8"/>
<accession>A0A0C3N3V8</accession>
<organism evidence="1 2">
    <name type="scientific">Pisolithus tinctorius Marx 270</name>
    <dbReference type="NCBI Taxonomy" id="870435"/>
    <lineage>
        <taxon>Eukaryota</taxon>
        <taxon>Fungi</taxon>
        <taxon>Dikarya</taxon>
        <taxon>Basidiomycota</taxon>
        <taxon>Agaricomycotina</taxon>
        <taxon>Agaricomycetes</taxon>
        <taxon>Agaricomycetidae</taxon>
        <taxon>Boletales</taxon>
        <taxon>Sclerodermatineae</taxon>
        <taxon>Pisolithaceae</taxon>
        <taxon>Pisolithus</taxon>
    </lineage>
</organism>
<protein>
    <submittedName>
        <fullName evidence="1">Uncharacterized protein</fullName>
    </submittedName>
</protein>
<dbReference type="Proteomes" id="UP000054217">
    <property type="component" value="Unassembled WGS sequence"/>
</dbReference>
<proteinExistence type="predicted"/>
<name>A0A0C3N3V8_PISTI</name>
<reference evidence="1 2" key="1">
    <citation type="submission" date="2014-04" db="EMBL/GenBank/DDBJ databases">
        <authorList>
            <consortium name="DOE Joint Genome Institute"/>
            <person name="Kuo A."/>
            <person name="Kohler A."/>
            <person name="Costa M.D."/>
            <person name="Nagy L.G."/>
            <person name="Floudas D."/>
            <person name="Copeland A."/>
            <person name="Barry K.W."/>
            <person name="Cichocki N."/>
            <person name="Veneault-Fourrey C."/>
            <person name="LaButti K."/>
            <person name="Lindquist E.A."/>
            <person name="Lipzen A."/>
            <person name="Lundell T."/>
            <person name="Morin E."/>
            <person name="Murat C."/>
            <person name="Sun H."/>
            <person name="Tunlid A."/>
            <person name="Henrissat B."/>
            <person name="Grigoriev I.V."/>
            <person name="Hibbett D.S."/>
            <person name="Martin F."/>
            <person name="Nordberg H.P."/>
            <person name="Cantor M.N."/>
            <person name="Hua S.X."/>
        </authorList>
    </citation>
    <scope>NUCLEOTIDE SEQUENCE [LARGE SCALE GENOMIC DNA]</scope>
    <source>
        <strain evidence="1 2">Marx 270</strain>
    </source>
</reference>
<keyword evidence="2" id="KW-1185">Reference proteome</keyword>
<dbReference type="EMBL" id="KN832061">
    <property type="protein sequence ID" value="KIN95739.1"/>
    <property type="molecule type" value="Genomic_DNA"/>
</dbReference>
<sequence>MALGPRNTVFHIQLEEVDRSLPIRKCDTSSAAEYRGHGRAELVYLGRAGVVRSLSHGGGIEQDDHV</sequence>
<dbReference type="HOGENOM" id="CLU_2832188_0_0_1"/>
<evidence type="ECO:0000313" key="1">
    <source>
        <dbReference type="EMBL" id="KIN95739.1"/>
    </source>
</evidence>
<reference evidence="2" key="2">
    <citation type="submission" date="2015-01" db="EMBL/GenBank/DDBJ databases">
        <title>Evolutionary Origins and Diversification of the Mycorrhizal Mutualists.</title>
        <authorList>
            <consortium name="DOE Joint Genome Institute"/>
            <consortium name="Mycorrhizal Genomics Consortium"/>
            <person name="Kohler A."/>
            <person name="Kuo A."/>
            <person name="Nagy L.G."/>
            <person name="Floudas D."/>
            <person name="Copeland A."/>
            <person name="Barry K.W."/>
            <person name="Cichocki N."/>
            <person name="Veneault-Fourrey C."/>
            <person name="LaButti K."/>
            <person name="Lindquist E.A."/>
            <person name="Lipzen A."/>
            <person name="Lundell T."/>
            <person name="Morin E."/>
            <person name="Murat C."/>
            <person name="Riley R."/>
            <person name="Ohm R."/>
            <person name="Sun H."/>
            <person name="Tunlid A."/>
            <person name="Henrissat B."/>
            <person name="Grigoriev I.V."/>
            <person name="Hibbett D.S."/>
            <person name="Martin F."/>
        </authorList>
    </citation>
    <scope>NUCLEOTIDE SEQUENCE [LARGE SCALE GENOMIC DNA]</scope>
    <source>
        <strain evidence="2">Marx 270</strain>
    </source>
</reference>
<evidence type="ECO:0000313" key="2">
    <source>
        <dbReference type="Proteomes" id="UP000054217"/>
    </source>
</evidence>
<gene>
    <name evidence="1" type="ORF">M404DRAFT_1007238</name>
</gene>
<dbReference type="InParanoid" id="A0A0C3N3V8"/>